<dbReference type="GO" id="GO:0005886">
    <property type="term" value="C:plasma membrane"/>
    <property type="evidence" value="ECO:0007669"/>
    <property type="project" value="UniProtKB-SubCell"/>
</dbReference>
<dbReference type="Gene3D" id="1.10.3430.10">
    <property type="entry name" value="Ammonium transporter AmtB like domains"/>
    <property type="match status" value="1"/>
</dbReference>
<keyword evidence="4" id="KW-1003">Cell membrane</keyword>
<evidence type="ECO:0000256" key="10">
    <source>
        <dbReference type="RuleBase" id="RU362002"/>
    </source>
</evidence>
<accession>A0A4R9LQF6</accession>
<evidence type="ECO:0000256" key="9">
    <source>
        <dbReference type="ARBA" id="ARBA00050025"/>
    </source>
</evidence>
<evidence type="ECO:0000256" key="2">
    <source>
        <dbReference type="ARBA" id="ARBA00005887"/>
    </source>
</evidence>
<keyword evidence="13" id="KW-1185">Reference proteome</keyword>
<evidence type="ECO:0000259" key="11">
    <source>
        <dbReference type="Pfam" id="PF00909"/>
    </source>
</evidence>
<dbReference type="FunFam" id="1.10.3430.10:FF:000007">
    <property type="entry name" value="Ammonium transporter"/>
    <property type="match status" value="1"/>
</dbReference>
<keyword evidence="3 10" id="KW-0813">Transport</keyword>
<evidence type="ECO:0000256" key="7">
    <source>
        <dbReference type="ARBA" id="ARBA00023136"/>
    </source>
</evidence>
<feature type="transmembrane region" description="Helical" evidence="10">
    <location>
        <begin position="194"/>
        <end position="218"/>
    </location>
</feature>
<dbReference type="EMBL" id="RQHV01000043">
    <property type="protein sequence ID" value="TGN10457.1"/>
    <property type="molecule type" value="Genomic_DNA"/>
</dbReference>
<feature type="transmembrane region" description="Helical" evidence="10">
    <location>
        <begin position="48"/>
        <end position="70"/>
    </location>
</feature>
<dbReference type="SUPFAM" id="SSF111352">
    <property type="entry name" value="Ammonium transporter"/>
    <property type="match status" value="1"/>
</dbReference>
<feature type="transmembrane region" description="Helical" evidence="10">
    <location>
        <begin position="230"/>
        <end position="250"/>
    </location>
</feature>
<proteinExistence type="inferred from homology"/>
<keyword evidence="7 10" id="KW-0472">Membrane</keyword>
<feature type="transmembrane region" description="Helical" evidence="10">
    <location>
        <begin position="161"/>
        <end position="182"/>
    </location>
</feature>
<protein>
    <recommendedName>
        <fullName evidence="9 10">Ammonium transporter</fullName>
    </recommendedName>
</protein>
<evidence type="ECO:0000313" key="12">
    <source>
        <dbReference type="EMBL" id="TGN10457.1"/>
    </source>
</evidence>
<dbReference type="Proteomes" id="UP000298264">
    <property type="component" value="Unassembled WGS sequence"/>
</dbReference>
<dbReference type="PANTHER" id="PTHR43029:SF10">
    <property type="entry name" value="AMMONIUM TRANSPORTER MEP2"/>
    <property type="match status" value="1"/>
</dbReference>
<feature type="domain" description="Ammonium transporter AmtB-like" evidence="11">
    <location>
        <begin position="46"/>
        <end position="432"/>
    </location>
</feature>
<name>A0A4R9LQF6_9LEPT</name>
<comment type="caution">
    <text evidence="12">The sequence shown here is derived from an EMBL/GenBank/DDBJ whole genome shotgun (WGS) entry which is preliminary data.</text>
</comment>
<feature type="transmembrane region" description="Helical" evidence="10">
    <location>
        <begin position="262"/>
        <end position="282"/>
    </location>
</feature>
<feature type="transmembrane region" description="Helical" evidence="10">
    <location>
        <begin position="294"/>
        <end position="313"/>
    </location>
</feature>
<keyword evidence="6 10" id="KW-1133">Transmembrane helix</keyword>
<gene>
    <name evidence="12" type="ORF">EHS11_09195</name>
</gene>
<reference evidence="12" key="1">
    <citation type="journal article" date="2019" name="PLoS Negl. Trop. Dis.">
        <title>Revisiting the worldwide diversity of Leptospira species in the environment.</title>
        <authorList>
            <person name="Vincent A.T."/>
            <person name="Schiettekatte O."/>
            <person name="Bourhy P."/>
            <person name="Veyrier F.J."/>
            <person name="Picardeau M."/>
        </authorList>
    </citation>
    <scope>NUCLEOTIDE SEQUENCE [LARGE SCALE GENOMIC DNA]</scope>
    <source>
        <strain evidence="12">201400974</strain>
    </source>
</reference>
<keyword evidence="5 10" id="KW-0812">Transmembrane</keyword>
<comment type="similarity">
    <text evidence="2 10">Belongs to the ammonia transporter channel (TC 1.A.11.2) family.</text>
</comment>
<dbReference type="Pfam" id="PF00909">
    <property type="entry name" value="Ammonium_transp"/>
    <property type="match status" value="1"/>
</dbReference>
<dbReference type="NCBIfam" id="TIGR00836">
    <property type="entry name" value="amt"/>
    <property type="match status" value="1"/>
</dbReference>
<dbReference type="GO" id="GO:0008519">
    <property type="term" value="F:ammonium channel activity"/>
    <property type="evidence" value="ECO:0007669"/>
    <property type="project" value="InterPro"/>
</dbReference>
<feature type="transmembrane region" description="Helical" evidence="10">
    <location>
        <begin position="348"/>
        <end position="374"/>
    </location>
</feature>
<dbReference type="InterPro" id="IPR024041">
    <property type="entry name" value="NH4_transpt_AmtB-like_dom"/>
</dbReference>
<feature type="transmembrane region" description="Helical" evidence="10">
    <location>
        <begin position="82"/>
        <end position="101"/>
    </location>
</feature>
<evidence type="ECO:0000313" key="13">
    <source>
        <dbReference type="Proteomes" id="UP000298264"/>
    </source>
</evidence>
<dbReference type="InterPro" id="IPR001905">
    <property type="entry name" value="Ammonium_transpt"/>
</dbReference>
<keyword evidence="8 10" id="KW-0924">Ammonia transport</keyword>
<evidence type="ECO:0000256" key="8">
    <source>
        <dbReference type="ARBA" id="ARBA00023177"/>
    </source>
</evidence>
<dbReference type="PROSITE" id="PS01219">
    <property type="entry name" value="AMMONIUM_TRANSP"/>
    <property type="match status" value="1"/>
</dbReference>
<dbReference type="AlphaFoldDB" id="A0A4R9LQF6"/>
<dbReference type="OrthoDB" id="9814202at2"/>
<evidence type="ECO:0000256" key="1">
    <source>
        <dbReference type="ARBA" id="ARBA00004651"/>
    </source>
</evidence>
<dbReference type="InterPro" id="IPR018047">
    <property type="entry name" value="Ammonium_transpt_CS"/>
</dbReference>
<organism evidence="12 13">
    <name type="scientific">Leptospira ilyithenensis</name>
    <dbReference type="NCBI Taxonomy" id="2484901"/>
    <lineage>
        <taxon>Bacteria</taxon>
        <taxon>Pseudomonadati</taxon>
        <taxon>Spirochaetota</taxon>
        <taxon>Spirochaetia</taxon>
        <taxon>Leptospirales</taxon>
        <taxon>Leptospiraceae</taxon>
        <taxon>Leptospira</taxon>
    </lineage>
</organism>
<evidence type="ECO:0000256" key="6">
    <source>
        <dbReference type="ARBA" id="ARBA00022989"/>
    </source>
</evidence>
<feature type="transmembrane region" description="Helical" evidence="10">
    <location>
        <begin position="380"/>
        <end position="405"/>
    </location>
</feature>
<sequence length="434" mass="46374">MFLKKINKNFIFLLLLLFPLMIYGQETQTSVMPEAAAPSLDKADTVWMLVSSALVFFMIPGLALFYGGIVRSKNILSTMMHSFVAILVMTLQWTIFGYSFVFSGSSPYFGDFSLAFLEGVDLNTLEGSIPKYVHFLFQGMFALITPALISGAIAERVKLSGYVVFILVWATLVYDPVAHWVWASNGWLFQLGALDFAGGTVVHLISGIAGLAAALVIGKRKGEPGSLTHPNNMTYTLIGSGLLWFGWFGFNAGSGLAVNGVAARAFLVTLIAPAAAGTVWLLIEWWHTSKATALGAASGIVAGLVVITPASGFVGVQGALIMGLLVSPVCYAAIYLKGRFGYDDTLDAFGIHGVGGAFGAILTGVFACSLAEGVTRGGQIYVQFLSVISTGAYSFVVSYVLALVIDRTIGFRIDEEKEISGLDQEIHGEKGYDI</sequence>
<evidence type="ECO:0000256" key="3">
    <source>
        <dbReference type="ARBA" id="ARBA00022448"/>
    </source>
</evidence>
<feature type="transmembrane region" description="Helical" evidence="10">
    <location>
        <begin position="132"/>
        <end position="154"/>
    </location>
</feature>
<evidence type="ECO:0000256" key="5">
    <source>
        <dbReference type="ARBA" id="ARBA00022692"/>
    </source>
</evidence>
<dbReference type="InterPro" id="IPR029020">
    <property type="entry name" value="Ammonium/urea_transptr"/>
</dbReference>
<comment type="subcellular location">
    <subcellularLocation>
        <location evidence="1 10">Cell membrane</location>
        <topology evidence="1 10">Multi-pass membrane protein</topology>
    </subcellularLocation>
</comment>
<dbReference type="PANTHER" id="PTHR43029">
    <property type="entry name" value="AMMONIUM TRANSPORTER MEP2"/>
    <property type="match status" value="1"/>
</dbReference>
<evidence type="ECO:0000256" key="4">
    <source>
        <dbReference type="ARBA" id="ARBA00022475"/>
    </source>
</evidence>
<feature type="transmembrane region" description="Helical" evidence="10">
    <location>
        <begin position="319"/>
        <end position="336"/>
    </location>
</feature>